<feature type="transmembrane region" description="Helical" evidence="1">
    <location>
        <begin position="52"/>
        <end position="72"/>
    </location>
</feature>
<evidence type="ECO:0000256" key="1">
    <source>
        <dbReference type="SAM" id="Phobius"/>
    </source>
</evidence>
<keyword evidence="1" id="KW-0472">Membrane</keyword>
<dbReference type="EMBL" id="JAVIPQ010000013">
    <property type="protein sequence ID" value="MDQ9554101.1"/>
    <property type="molecule type" value="Genomic_DNA"/>
</dbReference>
<dbReference type="RefSeq" id="WP_230199890.1">
    <property type="nucleotide sequence ID" value="NZ_CAYALM010000001.1"/>
</dbReference>
<keyword evidence="1" id="KW-1133">Transmembrane helix</keyword>
<name>A0ABD5BCS2_SERMA</name>
<dbReference type="InterPro" id="IPR008473">
    <property type="entry name" value="Phage_holin_3_7"/>
</dbReference>
<dbReference type="Proteomes" id="UP001234811">
    <property type="component" value="Unassembled WGS sequence"/>
</dbReference>
<reference evidence="2 3" key="1">
    <citation type="submission" date="2023-07" db="EMBL/GenBank/DDBJ databases">
        <title>Pathogens genome sequencing project 196.</title>
        <authorList>
            <person name="Cao X."/>
        </authorList>
    </citation>
    <scope>NUCLEOTIDE SEQUENCE [LARGE SCALE GENOMIC DNA]</scope>
    <source>
        <strain evidence="2 3">SM41</strain>
    </source>
</reference>
<accession>A0ABD5BCS2</accession>
<keyword evidence="1" id="KW-0812">Transmembrane</keyword>
<dbReference type="Pfam" id="PF05449">
    <property type="entry name" value="Phage_holin_3_7"/>
    <property type="match status" value="1"/>
</dbReference>
<dbReference type="AlphaFoldDB" id="A0ABD5BCS2"/>
<feature type="transmembrane region" description="Helical" evidence="1">
    <location>
        <begin position="78"/>
        <end position="96"/>
    </location>
</feature>
<comment type="caution">
    <text evidence="2">The sequence shown here is derived from an EMBL/GenBank/DDBJ whole genome shotgun (WGS) entry which is preliminary data.</text>
</comment>
<protein>
    <submittedName>
        <fullName evidence="2">Phage holin family protein</fullName>
    </submittedName>
</protein>
<feature type="transmembrane region" description="Helical" evidence="1">
    <location>
        <begin position="23"/>
        <end position="40"/>
    </location>
</feature>
<evidence type="ECO:0000313" key="2">
    <source>
        <dbReference type="EMBL" id="MDQ9554101.1"/>
    </source>
</evidence>
<sequence length="110" mass="12618">MASNDISVMWLNLIHTVTTSDPLVVLNVLLCSAIVCRLACFRKTGYRHRAWIAWLAWLVIGAYSWIPFRFIAQQYQETHWGVIAANLIICIALYRVKGNIAKLLHPLRPQ</sequence>
<proteinExistence type="predicted"/>
<gene>
    <name evidence="2" type="ORF">RF091_00890</name>
</gene>
<evidence type="ECO:0000313" key="3">
    <source>
        <dbReference type="Proteomes" id="UP001234811"/>
    </source>
</evidence>
<organism evidence="2 3">
    <name type="scientific">Serratia marcescens</name>
    <dbReference type="NCBI Taxonomy" id="615"/>
    <lineage>
        <taxon>Bacteria</taxon>
        <taxon>Pseudomonadati</taxon>
        <taxon>Pseudomonadota</taxon>
        <taxon>Gammaproteobacteria</taxon>
        <taxon>Enterobacterales</taxon>
        <taxon>Yersiniaceae</taxon>
        <taxon>Serratia</taxon>
    </lineage>
</organism>